<evidence type="ECO:0008006" key="3">
    <source>
        <dbReference type="Google" id="ProtNLM"/>
    </source>
</evidence>
<organism evidence="1 2">
    <name type="scientific">Volvox reticuliferus</name>
    <dbReference type="NCBI Taxonomy" id="1737510"/>
    <lineage>
        <taxon>Eukaryota</taxon>
        <taxon>Viridiplantae</taxon>
        <taxon>Chlorophyta</taxon>
        <taxon>core chlorophytes</taxon>
        <taxon>Chlorophyceae</taxon>
        <taxon>CS clade</taxon>
        <taxon>Chlamydomonadales</taxon>
        <taxon>Volvocaceae</taxon>
        <taxon>Volvox</taxon>
    </lineage>
</organism>
<evidence type="ECO:0000313" key="2">
    <source>
        <dbReference type="Proteomes" id="UP000722791"/>
    </source>
</evidence>
<reference evidence="1" key="1">
    <citation type="journal article" date="2021" name="Proc. Natl. Acad. Sci. U.S.A.">
        <title>Three genomes in the algal genus Volvox reveal the fate of a haploid sex-determining region after a transition to homothallism.</title>
        <authorList>
            <person name="Yamamoto K."/>
            <person name="Hamaji T."/>
            <person name="Kawai-Toyooka H."/>
            <person name="Matsuzaki R."/>
            <person name="Takahashi F."/>
            <person name="Nishimura Y."/>
            <person name="Kawachi M."/>
            <person name="Noguchi H."/>
            <person name="Minakuchi Y."/>
            <person name="Umen J.G."/>
            <person name="Toyoda A."/>
            <person name="Nozaki H."/>
        </authorList>
    </citation>
    <scope>NUCLEOTIDE SEQUENCE</scope>
    <source>
        <strain evidence="1">NIES-3785</strain>
    </source>
</reference>
<gene>
    <name evidence="1" type="ORF">Vretimale_11969</name>
</gene>
<dbReference type="AlphaFoldDB" id="A0A8J4GHP7"/>
<sequence length="152" mass="16256">MPAIFQWDCTERSCVLTVAGQQIKQPPHVPLPVDCTNDLLMGVAMHQTRQQSSSDCGKSSGSESHHHLLTYAALPLMSGPRIIGVLWLGAHGVTGPSLSGGYSNGLESSTTGGSSDDSSRRCHHRCPTVGTDCSSCQKIRQQQQVQLQQQTG</sequence>
<dbReference type="EMBL" id="BNCQ01000025">
    <property type="protein sequence ID" value="GIM07975.1"/>
    <property type="molecule type" value="Genomic_DNA"/>
</dbReference>
<feature type="non-terminal residue" evidence="1">
    <location>
        <position position="152"/>
    </location>
</feature>
<dbReference type="Proteomes" id="UP000722791">
    <property type="component" value="Unassembled WGS sequence"/>
</dbReference>
<comment type="caution">
    <text evidence="1">The sequence shown here is derived from an EMBL/GenBank/DDBJ whole genome shotgun (WGS) entry which is preliminary data.</text>
</comment>
<accession>A0A8J4GHP7</accession>
<proteinExistence type="predicted"/>
<name>A0A8J4GHP7_9CHLO</name>
<protein>
    <recommendedName>
        <fullName evidence="3">GAF domain-containing protein</fullName>
    </recommendedName>
</protein>
<evidence type="ECO:0000313" key="1">
    <source>
        <dbReference type="EMBL" id="GIM07975.1"/>
    </source>
</evidence>